<name>A0A8M2B998_DANRE</name>
<dbReference type="InterPro" id="IPR026152">
    <property type="entry name" value="SARG"/>
</dbReference>
<keyword evidence="1" id="KW-1185">Reference proteome</keyword>
<reference evidence="2" key="1">
    <citation type="submission" date="2025-08" db="UniProtKB">
        <authorList>
            <consortium name="RefSeq"/>
        </authorList>
    </citation>
    <scope>IDENTIFICATION</scope>
    <source>
        <strain evidence="2">Tuebingen</strain>
        <tissue evidence="2">Fibroblasts and whole tissue</tissue>
    </source>
</reference>
<proteinExistence type="predicted"/>
<protein>
    <submittedName>
        <fullName evidence="2">Specifically androgen-regulated gene protein</fullName>
    </submittedName>
</protein>
<dbReference type="KEGG" id="dre:101883471"/>
<dbReference type="Proteomes" id="UP000000437">
    <property type="component" value="Chromosome 23"/>
</dbReference>
<dbReference type="AlphaFoldDB" id="A0A8M2B998"/>
<dbReference type="PANTHER" id="PTHR21555:SF0">
    <property type="entry name" value="SPECIFICALLY ANDROGEN-REGULATED GENE PROTEIN"/>
    <property type="match status" value="1"/>
</dbReference>
<sequence>MPKSDTWPGGISIESVSGMDSAGSCDSVHSITSGFSDGSLEHLSAEEKACLMFLEETIESLEAEYDSGLSNDEPDCPSNGLKENIAHPTSISQNKSQEFSALEGQVKVIGKDGKPPQKYLVPTPLLFASGNDKIIKPVVKAPVEAPVVKAPVEAPDGFIDAPDGFRSSPDHQQHGRIVSEDAPSKVAPSVGLLSDVVDLPPSFIPEPPVKTGLCNETKAKVGASESLNVKSQVKVQKVSSEVPLEFIPPPSDFMDKPPENVNLAYCPPPPIYDEPPEWIPELPNVEPHTSAGSIKPTEVTKSQTVDPETSKVSLSHNEIENLRKKASLKKAPHLAPIMVAQHSSVDKPMTPSPSSEHIPALPKDYNDSKSPPAVAPKPKKLPSNIILKSHKDTGTTHSLLPQNERSQMDPQKIRMEALMKLGLLKNEEVETGPIGVSPSHSPTFKAKSHPQSPGHPIAPLETVQEPSRLSESPVDVHQPTEAIKHQEVKSREGSFKKQAVKSFQIKSASLDRAVIPPQTSNPERTNVELSPGQLRRSRAGPSSLGSAKEFSISNLAEESHKLLHGAAVQHSNEPQKLPRHNGISVMISPNGKNGENRREALKKLGLLRD</sequence>
<dbReference type="Pfam" id="PF15385">
    <property type="entry name" value="SARG"/>
    <property type="match status" value="3"/>
</dbReference>
<evidence type="ECO:0000313" key="2">
    <source>
        <dbReference type="RefSeq" id="XP_005162472.2"/>
    </source>
</evidence>
<gene>
    <name evidence="2" type="primary">LOC101883471</name>
</gene>
<dbReference type="PANTHER" id="PTHR21555">
    <property type="entry name" value="SPECIFICALLY ANDROGEN-REGULATED GENE PROTEIN"/>
    <property type="match status" value="1"/>
</dbReference>
<dbReference type="RefSeq" id="XP_005162472.2">
    <property type="nucleotide sequence ID" value="XM_005162415.6"/>
</dbReference>
<organism evidence="1 2">
    <name type="scientific">Danio rerio</name>
    <name type="common">Zebrafish</name>
    <name type="synonym">Brachydanio rerio</name>
    <dbReference type="NCBI Taxonomy" id="7955"/>
    <lineage>
        <taxon>Eukaryota</taxon>
        <taxon>Metazoa</taxon>
        <taxon>Chordata</taxon>
        <taxon>Craniata</taxon>
        <taxon>Vertebrata</taxon>
        <taxon>Euteleostomi</taxon>
        <taxon>Actinopterygii</taxon>
        <taxon>Neopterygii</taxon>
        <taxon>Teleostei</taxon>
        <taxon>Ostariophysi</taxon>
        <taxon>Cypriniformes</taxon>
        <taxon>Danionidae</taxon>
        <taxon>Danioninae</taxon>
        <taxon>Danio</taxon>
    </lineage>
</organism>
<accession>A0A8M2B998</accession>
<evidence type="ECO:0000313" key="1">
    <source>
        <dbReference type="Proteomes" id="UP000000437"/>
    </source>
</evidence>
<dbReference type="OrthoDB" id="9898538at2759"/>
<dbReference type="GeneID" id="101883471"/>